<proteinExistence type="predicted"/>
<dbReference type="Proteomes" id="UP000007797">
    <property type="component" value="Unassembled WGS sequence"/>
</dbReference>
<dbReference type="AlphaFoldDB" id="F4PMP0"/>
<evidence type="ECO:0000256" key="1">
    <source>
        <dbReference type="SAM" id="SignalP"/>
    </source>
</evidence>
<feature type="chain" id="PRO_5003315471" description="Transmembrane protein" evidence="1">
    <location>
        <begin position="20"/>
        <end position="459"/>
    </location>
</feature>
<reference evidence="3" key="1">
    <citation type="journal article" date="2011" name="Genome Res.">
        <title>Phylogeny-wide analysis of social amoeba genomes highlights ancient origins for complex intercellular communication.</title>
        <authorList>
            <person name="Heidel A.J."/>
            <person name="Lawal H.M."/>
            <person name="Felder M."/>
            <person name="Schilde C."/>
            <person name="Helps N.R."/>
            <person name="Tunggal B."/>
            <person name="Rivero F."/>
            <person name="John U."/>
            <person name="Schleicher M."/>
            <person name="Eichinger L."/>
            <person name="Platzer M."/>
            <person name="Noegel A.A."/>
            <person name="Schaap P."/>
            <person name="Gloeckner G."/>
        </authorList>
    </citation>
    <scope>NUCLEOTIDE SEQUENCE [LARGE SCALE GENOMIC DNA]</scope>
    <source>
        <strain evidence="3">SH3</strain>
    </source>
</reference>
<evidence type="ECO:0000313" key="3">
    <source>
        <dbReference type="Proteomes" id="UP000007797"/>
    </source>
</evidence>
<organism evidence="2 3">
    <name type="scientific">Cavenderia fasciculata</name>
    <name type="common">Slime mold</name>
    <name type="synonym">Dictyostelium fasciculatum</name>
    <dbReference type="NCBI Taxonomy" id="261658"/>
    <lineage>
        <taxon>Eukaryota</taxon>
        <taxon>Amoebozoa</taxon>
        <taxon>Evosea</taxon>
        <taxon>Eumycetozoa</taxon>
        <taxon>Dictyostelia</taxon>
        <taxon>Acytosteliales</taxon>
        <taxon>Cavenderiaceae</taxon>
        <taxon>Cavenderia</taxon>
    </lineage>
</organism>
<dbReference type="RefSeq" id="XP_004360688.1">
    <property type="nucleotide sequence ID" value="XM_004360631.1"/>
</dbReference>
<accession>F4PMP0</accession>
<keyword evidence="1" id="KW-0732">Signal</keyword>
<name>F4PMP0_CACFS</name>
<feature type="signal peptide" evidence="1">
    <location>
        <begin position="1"/>
        <end position="19"/>
    </location>
</feature>
<dbReference type="KEGG" id="dfa:DFA_04967"/>
<evidence type="ECO:0000313" key="2">
    <source>
        <dbReference type="EMBL" id="EGG22837.1"/>
    </source>
</evidence>
<protein>
    <recommendedName>
        <fullName evidence="4">Transmembrane protein</fullName>
    </recommendedName>
</protein>
<gene>
    <name evidence="2" type="ORF">DFA_04967</name>
</gene>
<dbReference type="EMBL" id="GL883008">
    <property type="protein sequence ID" value="EGG22837.1"/>
    <property type="molecule type" value="Genomic_DNA"/>
</dbReference>
<dbReference type="GeneID" id="14874980"/>
<sequence>MKLITFVSLLLLFITLSSNYFCFSNALQFEIDKQVNTENYTISNITFDGVSQTLALSGYFGENPNNVTVWIGGSSCYLFSFRSYQIVCFASTTVPAGYNTVYVDIDHYILSQTFVNTQNVSSVYIQPGSRTIYIYAISYNTTIVTNIVVNETGSLIDFYGQFVTNSSAPYILLNGTYYCGITKFTNNNTQCYVSNYVAGYTNVTFELNYYINNFYVYFPAQQPNTSYGFTFYPNSTSLTMTAYGYFGEDYSLVNISVLISYNNSVKCTLYNFSPNELSCYLGSSYPSNGGYYYVDASIGYLFSDRYVVYFEPVSNSTNSSSETSSSSDGPEVTCTLSKQGRLTVEYAGNSSINCTFQGINECYSPGGYQCQGLSYYSYTACLTQHEITCLAGSVTCRVGGLTCSNEGGQLTILEDESINTATFKNNNNMPSPNDDSNTGSSLTMISTLSFFFMAIVILF</sequence>
<evidence type="ECO:0008006" key="4">
    <source>
        <dbReference type="Google" id="ProtNLM"/>
    </source>
</evidence>
<keyword evidence="3" id="KW-1185">Reference proteome</keyword>